<feature type="signal peptide" evidence="1">
    <location>
        <begin position="1"/>
        <end position="21"/>
    </location>
</feature>
<dbReference type="Proteomes" id="UP000043763">
    <property type="component" value="Unassembled WGS sequence"/>
</dbReference>
<feature type="domain" description="NlpE C-terminal OB" evidence="2">
    <location>
        <begin position="47"/>
        <end position="136"/>
    </location>
</feature>
<dbReference type="PROSITE" id="PS51257">
    <property type="entry name" value="PROKAR_LIPOPROTEIN"/>
    <property type="match status" value="1"/>
</dbReference>
<evidence type="ECO:0000313" key="3">
    <source>
        <dbReference type="EMBL" id="CRF34081.1"/>
    </source>
</evidence>
<gene>
    <name evidence="3" type="ORF">BRSU_1862</name>
</gene>
<keyword evidence="3" id="KW-0449">Lipoprotein</keyword>
<organism evidence="3 4">
    <name type="scientific">Brachyspira suanatina</name>
    <dbReference type="NCBI Taxonomy" id="381802"/>
    <lineage>
        <taxon>Bacteria</taxon>
        <taxon>Pseudomonadati</taxon>
        <taxon>Spirochaetota</taxon>
        <taxon>Spirochaetia</taxon>
        <taxon>Brachyspirales</taxon>
        <taxon>Brachyspiraceae</taxon>
        <taxon>Brachyspira</taxon>
    </lineage>
</organism>
<dbReference type="OrthoDB" id="9809132at2"/>
<evidence type="ECO:0000313" key="4">
    <source>
        <dbReference type="Proteomes" id="UP000043763"/>
    </source>
</evidence>
<proteinExistence type="predicted"/>
<protein>
    <submittedName>
        <fullName evidence="3">Copper homeostasis and adhesion lipoprotein</fullName>
    </submittedName>
</protein>
<dbReference type="InterPro" id="IPR033450">
    <property type="entry name" value="NlpE_C"/>
</dbReference>
<dbReference type="InterPro" id="IPR038139">
    <property type="entry name" value="NlpE_C_sf"/>
</dbReference>
<name>A0A0G4K8G0_9SPIR</name>
<dbReference type="EMBL" id="CVLB01000001">
    <property type="protein sequence ID" value="CRF34081.1"/>
    <property type="molecule type" value="Genomic_DNA"/>
</dbReference>
<evidence type="ECO:0000259" key="2">
    <source>
        <dbReference type="Pfam" id="PF17185"/>
    </source>
</evidence>
<reference evidence="4" key="1">
    <citation type="submission" date="2015-04" db="EMBL/GenBank/DDBJ databases">
        <authorList>
            <person name="Mushtaq Mamoona"/>
        </authorList>
    </citation>
    <scope>NUCLEOTIDE SEQUENCE [LARGE SCALE GENOMIC DNA]</scope>
    <source>
        <strain evidence="4">AN4859/03</strain>
    </source>
</reference>
<keyword evidence="4" id="KW-1185">Reference proteome</keyword>
<dbReference type="AlphaFoldDB" id="A0A0G4K8G0"/>
<sequence>MKRIYLLFIIFVLAISCSNKTESTQNVAVGTDASANNNAAEETQLISNTQTFEGDFVYYADSANFSNYTEMKTYPVAMEGEYLNLEREYTGFNFAEPTKVNLKVEGYLEERPGMEEGTTNMFLIVTKVIGFDTNKTTPLFQE</sequence>
<feature type="chain" id="PRO_5005194583" evidence="1">
    <location>
        <begin position="22"/>
        <end position="142"/>
    </location>
</feature>
<keyword evidence="1" id="KW-0732">Signal</keyword>
<dbReference type="Pfam" id="PF17185">
    <property type="entry name" value="NlpE_C"/>
    <property type="match status" value="1"/>
</dbReference>
<evidence type="ECO:0000256" key="1">
    <source>
        <dbReference type="SAM" id="SignalP"/>
    </source>
</evidence>
<dbReference type="RefSeq" id="WP_048595027.1">
    <property type="nucleotide sequence ID" value="NZ_CVLB01000001.1"/>
</dbReference>
<dbReference type="Gene3D" id="2.40.50.540">
    <property type="match status" value="1"/>
</dbReference>
<accession>A0A0G4K8G0</accession>